<accession>A0AA48K9X6</accession>
<feature type="domain" description="Lipoprotein LPP20-like" evidence="1">
    <location>
        <begin position="40"/>
        <end position="156"/>
    </location>
</feature>
<organism evidence="2 3">
    <name type="scientific">Mesoterricola silvestris</name>
    <dbReference type="NCBI Taxonomy" id="2927979"/>
    <lineage>
        <taxon>Bacteria</taxon>
        <taxon>Pseudomonadati</taxon>
        <taxon>Acidobacteriota</taxon>
        <taxon>Holophagae</taxon>
        <taxon>Holophagales</taxon>
        <taxon>Holophagaceae</taxon>
        <taxon>Mesoterricola</taxon>
    </lineage>
</organism>
<dbReference type="RefSeq" id="WP_316412659.1">
    <property type="nucleotide sequence ID" value="NZ_AP027080.1"/>
</dbReference>
<sequence length="203" mass="21934">MRLSRYLPVGLAMAGLVACGGPKTEPNKVPVTTTQTKNAPSWIDNEEIPDGLAAVGIAQPNPMGDKSMMRTVAVADARTKLAGKLKVRVQNMFSQLNQQVTTAAADNTKKPIKTDVMNRVIENVTRQLVDQELAGTTTRNYWNDPSDGNLYVFVVMTKETMDRALAGAAQSQIRKEIAQGEQSLNAALDKLDAAIAASEPNQH</sequence>
<dbReference type="Gene3D" id="3.10.129.140">
    <property type="entry name" value="Helicobacter TNF-alpha-Inducing protein"/>
    <property type="match status" value="1"/>
</dbReference>
<gene>
    <name evidence="2" type="ORF">METEAL_31600</name>
</gene>
<dbReference type="PROSITE" id="PS51257">
    <property type="entry name" value="PROKAR_LIPOPROTEIN"/>
    <property type="match status" value="1"/>
</dbReference>
<evidence type="ECO:0000313" key="3">
    <source>
        <dbReference type="Proteomes" id="UP001238179"/>
    </source>
</evidence>
<dbReference type="EMBL" id="AP027080">
    <property type="protein sequence ID" value="BDU73986.1"/>
    <property type="molecule type" value="Genomic_DNA"/>
</dbReference>
<dbReference type="Proteomes" id="UP001238179">
    <property type="component" value="Chromosome"/>
</dbReference>
<name>A0AA48K9X6_9BACT</name>
<dbReference type="Pfam" id="PF02169">
    <property type="entry name" value="LPP20"/>
    <property type="match status" value="1"/>
</dbReference>
<dbReference type="AlphaFoldDB" id="A0AA48K9X6"/>
<reference evidence="3" key="1">
    <citation type="journal article" date="2023" name="Int. J. Syst. Evol. Microbiol.">
        <title>Mesoterricola silvestris gen. nov., sp. nov., Mesoterricola sediminis sp. nov., Geothrix oryzae sp. nov., Geothrix edaphica sp. nov., Geothrix rubra sp. nov., and Geothrix limicola sp. nov., six novel members of Acidobacteriota isolated from soils.</title>
        <authorList>
            <person name="Itoh H."/>
            <person name="Sugisawa Y."/>
            <person name="Mise K."/>
            <person name="Xu Z."/>
            <person name="Kuniyasu M."/>
            <person name="Ushijima N."/>
            <person name="Kawano K."/>
            <person name="Kobayashi E."/>
            <person name="Shiratori Y."/>
            <person name="Masuda Y."/>
            <person name="Senoo K."/>
        </authorList>
    </citation>
    <scope>NUCLEOTIDE SEQUENCE [LARGE SCALE GENOMIC DNA]</scope>
    <source>
        <strain evidence="3">W79</strain>
    </source>
</reference>
<evidence type="ECO:0000259" key="1">
    <source>
        <dbReference type="Pfam" id="PF02169"/>
    </source>
</evidence>
<keyword evidence="3" id="KW-1185">Reference proteome</keyword>
<protein>
    <recommendedName>
        <fullName evidence="1">Lipoprotein LPP20-like domain-containing protein</fullName>
    </recommendedName>
</protein>
<dbReference type="InterPro" id="IPR024952">
    <property type="entry name" value="LPP20-like_dom"/>
</dbReference>
<evidence type="ECO:0000313" key="2">
    <source>
        <dbReference type="EMBL" id="BDU73986.1"/>
    </source>
</evidence>
<dbReference type="KEGG" id="msil:METEAL_31600"/>
<proteinExistence type="predicted"/>